<dbReference type="SMART" id="SM00952">
    <property type="entry name" value="RAP"/>
    <property type="match status" value="1"/>
</dbReference>
<comment type="caution">
    <text evidence="2">The sequence shown here is derived from an EMBL/GenBank/DDBJ whole genome shotgun (WGS) entry which is preliminary data.</text>
</comment>
<dbReference type="Pfam" id="PF08373">
    <property type="entry name" value="RAP"/>
    <property type="match status" value="1"/>
</dbReference>
<reference evidence="2" key="2">
    <citation type="journal article" date="2021" name="Genome Biol. Evol.">
        <title>Developing a high-quality reference genome for a parasitic bivalve with doubly uniparental inheritance (Bivalvia: Unionida).</title>
        <authorList>
            <person name="Smith C.H."/>
        </authorList>
    </citation>
    <scope>NUCLEOTIDE SEQUENCE</scope>
    <source>
        <strain evidence="2">CHS0354</strain>
        <tissue evidence="2">Mantle</tissue>
    </source>
</reference>
<organism evidence="2 3">
    <name type="scientific">Potamilus streckersoni</name>
    <dbReference type="NCBI Taxonomy" id="2493646"/>
    <lineage>
        <taxon>Eukaryota</taxon>
        <taxon>Metazoa</taxon>
        <taxon>Spiralia</taxon>
        <taxon>Lophotrochozoa</taxon>
        <taxon>Mollusca</taxon>
        <taxon>Bivalvia</taxon>
        <taxon>Autobranchia</taxon>
        <taxon>Heteroconchia</taxon>
        <taxon>Palaeoheterodonta</taxon>
        <taxon>Unionida</taxon>
        <taxon>Unionoidea</taxon>
        <taxon>Unionidae</taxon>
        <taxon>Ambleminae</taxon>
        <taxon>Lampsilini</taxon>
        <taxon>Potamilus</taxon>
    </lineage>
</organism>
<gene>
    <name evidence="2" type="ORF">CHS0354_025406</name>
</gene>
<proteinExistence type="predicted"/>
<keyword evidence="3" id="KW-1185">Reference proteome</keyword>
<dbReference type="Proteomes" id="UP001195483">
    <property type="component" value="Unassembled WGS sequence"/>
</dbReference>
<dbReference type="InterPro" id="IPR013584">
    <property type="entry name" value="RAP"/>
</dbReference>
<protein>
    <recommendedName>
        <fullName evidence="1">RAP domain-containing protein</fullName>
    </recommendedName>
</protein>
<evidence type="ECO:0000259" key="1">
    <source>
        <dbReference type="PROSITE" id="PS51286"/>
    </source>
</evidence>
<dbReference type="AlphaFoldDB" id="A0AAE0SPW9"/>
<feature type="domain" description="RAP" evidence="1">
    <location>
        <begin position="841"/>
        <end position="897"/>
    </location>
</feature>
<dbReference type="InterPro" id="IPR013579">
    <property type="entry name" value="FAST_2"/>
</dbReference>
<name>A0AAE0SPW9_9BIVA</name>
<dbReference type="EMBL" id="JAEAOA010001512">
    <property type="protein sequence ID" value="KAK3595773.1"/>
    <property type="molecule type" value="Genomic_DNA"/>
</dbReference>
<reference evidence="2" key="1">
    <citation type="journal article" date="2021" name="Genome Biol. Evol.">
        <title>A High-Quality Reference Genome for a Parasitic Bivalve with Doubly Uniparental Inheritance (Bivalvia: Unionida).</title>
        <authorList>
            <person name="Smith C.H."/>
        </authorList>
    </citation>
    <scope>NUCLEOTIDE SEQUENCE</scope>
    <source>
        <strain evidence="2">CHS0354</strain>
    </source>
</reference>
<dbReference type="PROSITE" id="PS51286">
    <property type="entry name" value="RAP"/>
    <property type="match status" value="1"/>
</dbReference>
<sequence>MLARSIPLRRGCGFRYIHRVAKLRHTVYSNNICPRVCFKRNITFCYASVNWNLWVEIHTGSRTFSTKSKWLASSQRLENMTKEQDVSALLQTLAEKFPVENLDPVEAVDCLKIIRTFMYNKMLCKNAVFQNQPPIITFAKVFQYQNEAAILMFVFQNPYFQGLLNQIQGHISQFNPANNAELFSCLVTLGISVEHSVMQELISLFHDEKYPMCLNDLATIFEHVKVTPLRWQLFFLRVCIPRLQKSFEANSVMKNTSCCLESVATLLEPFSLIQCSKMRYWYLEKLLSMAEDDHCMNLDSVRSIMIMLSKSDSSSLPLTYMARLTELCFKEIEKRLHELKPYQIEVIGQVGWQLGVYKSLKVTSHALDILEKVHILALNMLEKVKVSATLTDILTLLLGVRWQKLNIKEKEALERLVVKHIEEANIDDLLKVINFTLFHKVKNKICQCVVDAKINENMARIMDVSEAFRQISNYYRSFSASLTLHNTLMDHVPKSQMLFETEEFAYLAQMILCTSPEDKLFPKLIIDKVEALISQFRLSKITVLLRGLDVLNKNKYKQAQILDLHILLDKAFVQKIETTDLPELCDVAYKLGFIEHIKFRHADKIYLLYEKMAKVTMFMKMDELYRFCISILKTKLYMKVVLDSLAQYLIRHSEVLVSKVFVLIAVVIAKSGYELQEHSVFTKLCLEMTQKHFDKLDIEEQTLLAYGLCLLQICPPEILCQIFSFEYLMALDRYRAQNGWDLKFMTMHLNRCAMLEYPQLNIPWFHESFESKFDLARENQYPGLLQALSQILGGPEFFQKNVLSPYFHPIAVELFLDENKRPVYYTKAKHAQTRTAPYQPIAILVATKYNDGKLNGVLQMEIRQLEILGYKVVVICYSEWNSMALFHIDDRVKYLEERLFAI</sequence>
<evidence type="ECO:0000313" key="2">
    <source>
        <dbReference type="EMBL" id="KAK3595773.1"/>
    </source>
</evidence>
<dbReference type="Pfam" id="PF08368">
    <property type="entry name" value="FAST_2"/>
    <property type="match status" value="1"/>
</dbReference>
<reference evidence="2" key="3">
    <citation type="submission" date="2023-05" db="EMBL/GenBank/DDBJ databases">
        <authorList>
            <person name="Smith C.H."/>
        </authorList>
    </citation>
    <scope>NUCLEOTIDE SEQUENCE</scope>
    <source>
        <strain evidence="2">CHS0354</strain>
        <tissue evidence="2">Mantle</tissue>
    </source>
</reference>
<evidence type="ECO:0000313" key="3">
    <source>
        <dbReference type="Proteomes" id="UP001195483"/>
    </source>
</evidence>
<accession>A0AAE0SPW9</accession>